<dbReference type="AlphaFoldDB" id="A0A1M7TWU7"/>
<dbReference type="STRING" id="1189325.SAMN04488119_1106"/>
<dbReference type="SUPFAM" id="SSF51120">
    <property type="entry name" value="beta-Roll"/>
    <property type="match status" value="1"/>
</dbReference>
<dbReference type="InterPro" id="IPR018511">
    <property type="entry name" value="Hemolysin-typ_Ca-bd_CS"/>
</dbReference>
<sequence>MATLNYYGPNGRILSDAYTAWPRGFAEIETLSASETRIIARNPATEVRIVLKGTGFAYDAQDGTLIDGTIHEVALRQNGQLQARIVKLDWDAAAFGPALADAVATGRDAGQIDPFIEQQPWTVDARDARGPASGVTFGQIAETRPVVFKGSPFADDLSAGAASDRLFGKGGADTLRGGARADKVYGGGGDDTLYGEDGRDLILGGAGIDWISGGRGSDRIRGGEGDDRMFGDAGRDVFIFAGRGYEGNDLIFDFESGRDHIRIGAGLRFEDLTIAGDATQTVISLETGTTVTLQGVDVNDIDAGDFIFV</sequence>
<dbReference type="PRINTS" id="PR00313">
    <property type="entry name" value="CABNDNGRPT"/>
</dbReference>
<evidence type="ECO:0000256" key="2">
    <source>
        <dbReference type="ARBA" id="ARBA00022525"/>
    </source>
</evidence>
<comment type="subcellular location">
    <subcellularLocation>
        <location evidence="1">Secreted</location>
    </subcellularLocation>
</comment>
<accession>A0A1M7TWU7</accession>
<dbReference type="Pfam" id="PF00353">
    <property type="entry name" value="HemolysinCabind"/>
    <property type="match status" value="2"/>
</dbReference>
<keyword evidence="2" id="KW-0964">Secreted</keyword>
<dbReference type="InterPro" id="IPR001343">
    <property type="entry name" value="Hemolysn_Ca-bd"/>
</dbReference>
<evidence type="ECO:0000313" key="4">
    <source>
        <dbReference type="Proteomes" id="UP000184066"/>
    </source>
</evidence>
<dbReference type="Gene3D" id="2.150.10.10">
    <property type="entry name" value="Serralysin-like metalloprotease, C-terminal"/>
    <property type="match status" value="2"/>
</dbReference>
<dbReference type="EMBL" id="FRDL01000011">
    <property type="protein sequence ID" value="SHN75214.1"/>
    <property type="molecule type" value="Genomic_DNA"/>
</dbReference>
<organism evidence="3 4">
    <name type="scientific">Oceanicella actignis</name>
    <dbReference type="NCBI Taxonomy" id="1189325"/>
    <lineage>
        <taxon>Bacteria</taxon>
        <taxon>Pseudomonadati</taxon>
        <taxon>Pseudomonadota</taxon>
        <taxon>Alphaproteobacteria</taxon>
        <taxon>Rhodobacterales</taxon>
        <taxon>Paracoccaceae</taxon>
        <taxon>Oceanicella</taxon>
    </lineage>
</organism>
<reference evidence="3 4" key="1">
    <citation type="submission" date="2016-12" db="EMBL/GenBank/DDBJ databases">
        <authorList>
            <person name="Song W.-J."/>
            <person name="Kurnit D.M."/>
        </authorList>
    </citation>
    <scope>NUCLEOTIDE SEQUENCE [LARGE SCALE GENOMIC DNA]</scope>
    <source>
        <strain evidence="3 4">CGMCC 1.10808</strain>
    </source>
</reference>
<name>A0A1M7TWU7_9RHOB</name>
<proteinExistence type="predicted"/>
<protein>
    <submittedName>
        <fullName evidence="3">Hemolysin-type calcium-binding repeat-containing protein</fullName>
    </submittedName>
</protein>
<dbReference type="Proteomes" id="UP000184066">
    <property type="component" value="Unassembled WGS sequence"/>
</dbReference>
<dbReference type="PANTHER" id="PTHR38340">
    <property type="entry name" value="S-LAYER PROTEIN"/>
    <property type="match status" value="1"/>
</dbReference>
<dbReference type="PANTHER" id="PTHR38340:SF1">
    <property type="entry name" value="S-LAYER PROTEIN"/>
    <property type="match status" value="1"/>
</dbReference>
<dbReference type="RefSeq" id="WP_072748203.1">
    <property type="nucleotide sequence ID" value="NZ_FOHL01000010.1"/>
</dbReference>
<gene>
    <name evidence="3" type="ORF">SAMN05216200_1116</name>
</gene>
<dbReference type="InterPro" id="IPR050557">
    <property type="entry name" value="RTX_toxin/Mannuronan_C5-epim"/>
</dbReference>
<evidence type="ECO:0000313" key="3">
    <source>
        <dbReference type="EMBL" id="SHN75214.1"/>
    </source>
</evidence>
<dbReference type="InterPro" id="IPR011049">
    <property type="entry name" value="Serralysin-like_metalloprot_C"/>
</dbReference>
<dbReference type="GO" id="GO:0005576">
    <property type="term" value="C:extracellular region"/>
    <property type="evidence" value="ECO:0007669"/>
    <property type="project" value="UniProtKB-SubCell"/>
</dbReference>
<evidence type="ECO:0000256" key="1">
    <source>
        <dbReference type="ARBA" id="ARBA00004613"/>
    </source>
</evidence>
<dbReference type="GO" id="GO:0005509">
    <property type="term" value="F:calcium ion binding"/>
    <property type="evidence" value="ECO:0007669"/>
    <property type="project" value="InterPro"/>
</dbReference>
<keyword evidence="4" id="KW-1185">Reference proteome</keyword>
<dbReference type="PROSITE" id="PS00330">
    <property type="entry name" value="HEMOLYSIN_CALCIUM"/>
    <property type="match status" value="2"/>
</dbReference>